<dbReference type="Pfam" id="PF13833">
    <property type="entry name" value="EF-hand_8"/>
    <property type="match status" value="1"/>
</dbReference>
<dbReference type="Proteomes" id="UP001162131">
    <property type="component" value="Unassembled WGS sequence"/>
</dbReference>
<dbReference type="InterPro" id="IPR002048">
    <property type="entry name" value="EF_hand_dom"/>
</dbReference>
<dbReference type="CDD" id="cd00051">
    <property type="entry name" value="EFh"/>
    <property type="match status" value="1"/>
</dbReference>
<keyword evidence="2" id="KW-0106">Calcium</keyword>
<dbReference type="InterPro" id="IPR050145">
    <property type="entry name" value="Centrin_CML-like"/>
</dbReference>
<evidence type="ECO:0000256" key="1">
    <source>
        <dbReference type="ARBA" id="ARBA00022737"/>
    </source>
</evidence>
<proteinExistence type="predicted"/>
<dbReference type="PROSITE" id="PS00018">
    <property type="entry name" value="EF_HAND_1"/>
    <property type="match status" value="1"/>
</dbReference>
<dbReference type="PANTHER" id="PTHR23050">
    <property type="entry name" value="CALCIUM BINDING PROTEIN"/>
    <property type="match status" value="1"/>
</dbReference>
<dbReference type="Gene3D" id="1.10.238.10">
    <property type="entry name" value="EF-hand"/>
    <property type="match status" value="1"/>
</dbReference>
<dbReference type="InterPro" id="IPR011992">
    <property type="entry name" value="EF-hand-dom_pair"/>
</dbReference>
<reference evidence="4" key="1">
    <citation type="submission" date="2021-09" db="EMBL/GenBank/DDBJ databases">
        <authorList>
            <consortium name="AG Swart"/>
            <person name="Singh M."/>
            <person name="Singh A."/>
            <person name="Seah K."/>
            <person name="Emmerich C."/>
        </authorList>
    </citation>
    <scope>NUCLEOTIDE SEQUENCE</scope>
    <source>
        <strain evidence="4">ATCC30299</strain>
    </source>
</reference>
<feature type="domain" description="EF-hand" evidence="3">
    <location>
        <begin position="114"/>
        <end position="145"/>
    </location>
</feature>
<keyword evidence="1" id="KW-0677">Repeat</keyword>
<gene>
    <name evidence="4" type="ORF">BSTOLATCC_MIC24001</name>
</gene>
<dbReference type="GO" id="GO:0005509">
    <property type="term" value="F:calcium ion binding"/>
    <property type="evidence" value="ECO:0007669"/>
    <property type="project" value="InterPro"/>
</dbReference>
<dbReference type="SUPFAM" id="SSF47473">
    <property type="entry name" value="EF-hand"/>
    <property type="match status" value="1"/>
</dbReference>
<dbReference type="PROSITE" id="PS50222">
    <property type="entry name" value="EF_HAND_2"/>
    <property type="match status" value="1"/>
</dbReference>
<evidence type="ECO:0000313" key="5">
    <source>
        <dbReference type="Proteomes" id="UP001162131"/>
    </source>
</evidence>
<comment type="caution">
    <text evidence="4">The sequence shown here is derived from an EMBL/GenBank/DDBJ whole genome shotgun (WGS) entry which is preliminary data.</text>
</comment>
<organism evidence="4 5">
    <name type="scientific">Blepharisma stoltei</name>
    <dbReference type="NCBI Taxonomy" id="1481888"/>
    <lineage>
        <taxon>Eukaryota</taxon>
        <taxon>Sar</taxon>
        <taxon>Alveolata</taxon>
        <taxon>Ciliophora</taxon>
        <taxon>Postciliodesmatophora</taxon>
        <taxon>Heterotrichea</taxon>
        <taxon>Heterotrichida</taxon>
        <taxon>Blepharismidae</taxon>
        <taxon>Blepharisma</taxon>
    </lineage>
</organism>
<name>A0AAU9IY08_9CILI</name>
<dbReference type="InterPro" id="IPR018247">
    <property type="entry name" value="EF_Hand_1_Ca_BS"/>
</dbReference>
<dbReference type="AlphaFoldDB" id="A0AAU9IY08"/>
<evidence type="ECO:0000256" key="2">
    <source>
        <dbReference type="ARBA" id="ARBA00022837"/>
    </source>
</evidence>
<keyword evidence="5" id="KW-1185">Reference proteome</keyword>
<dbReference type="EMBL" id="CAJZBQ010000023">
    <property type="protein sequence ID" value="CAG9319444.1"/>
    <property type="molecule type" value="Genomic_DNA"/>
</dbReference>
<sequence>MSHKEASKPNPQFTRRGSKSKTLALLFSQSQMFNDIQPSLPRPLVYRGLNLRRLSFRDLSEEIERMEYHPSHRFDRQDFTSDEIRAIFRMFCKQKTMISEEDLYEMMKSVGENVSLEEVKEVFKAVDEDGDGMINFHDFYHLMNS</sequence>
<accession>A0AAU9IY08</accession>
<protein>
    <recommendedName>
        <fullName evidence="3">EF-hand domain-containing protein</fullName>
    </recommendedName>
</protein>
<evidence type="ECO:0000259" key="3">
    <source>
        <dbReference type="PROSITE" id="PS50222"/>
    </source>
</evidence>
<evidence type="ECO:0000313" key="4">
    <source>
        <dbReference type="EMBL" id="CAG9319444.1"/>
    </source>
</evidence>